<dbReference type="InterPro" id="IPR027266">
    <property type="entry name" value="TrmE/GcvT-like"/>
</dbReference>
<keyword evidence="2" id="KW-1185">Reference proteome</keyword>
<gene>
    <name evidence="1" type="ORF">ROA7450_02951</name>
</gene>
<dbReference type="InterPro" id="IPR007375">
    <property type="entry name" value="SoxG"/>
</dbReference>
<name>A0A1X6ZP00_9RHOB</name>
<proteinExistence type="predicted"/>
<dbReference type="Gene3D" id="3.30.70.1520">
    <property type="entry name" value="Heterotetrameric sarcosine oxidase"/>
    <property type="match status" value="1"/>
</dbReference>
<dbReference type="Proteomes" id="UP000193061">
    <property type="component" value="Unassembled WGS sequence"/>
</dbReference>
<dbReference type="RefSeq" id="WP_085806560.1">
    <property type="nucleotide sequence ID" value="NZ_FWFX01000009.1"/>
</dbReference>
<dbReference type="OrthoDB" id="7356349at2"/>
<reference evidence="1 2" key="1">
    <citation type="submission" date="2017-03" db="EMBL/GenBank/DDBJ databases">
        <authorList>
            <person name="Afonso C.L."/>
            <person name="Miller P.J."/>
            <person name="Scott M.A."/>
            <person name="Spackman E."/>
            <person name="Goraichik I."/>
            <person name="Dimitrov K.M."/>
            <person name="Suarez D.L."/>
            <person name="Swayne D.E."/>
        </authorList>
    </citation>
    <scope>NUCLEOTIDE SEQUENCE [LARGE SCALE GENOMIC DNA]</scope>
    <source>
        <strain evidence="1 2">CECT 7450</strain>
    </source>
</reference>
<dbReference type="EMBL" id="FWFX01000009">
    <property type="protein sequence ID" value="SLN56880.1"/>
    <property type="molecule type" value="Genomic_DNA"/>
</dbReference>
<dbReference type="AlphaFoldDB" id="A0A1X6ZP00"/>
<evidence type="ECO:0000313" key="1">
    <source>
        <dbReference type="EMBL" id="SLN56880.1"/>
    </source>
</evidence>
<protein>
    <submittedName>
        <fullName evidence="1">Sarcosine oxidase, gamma subunit family</fullName>
    </submittedName>
</protein>
<dbReference type="Pfam" id="PF04268">
    <property type="entry name" value="SoxG"/>
    <property type="match status" value="1"/>
</dbReference>
<dbReference type="SUPFAM" id="SSF103025">
    <property type="entry name" value="Folate-binding domain"/>
    <property type="match status" value="1"/>
</dbReference>
<organism evidence="1 2">
    <name type="scientific">Roseovarius albus</name>
    <dbReference type="NCBI Taxonomy" id="1247867"/>
    <lineage>
        <taxon>Bacteria</taxon>
        <taxon>Pseudomonadati</taxon>
        <taxon>Pseudomonadota</taxon>
        <taxon>Alphaproteobacteria</taxon>
        <taxon>Rhodobacterales</taxon>
        <taxon>Roseobacteraceae</taxon>
        <taxon>Roseovarius</taxon>
    </lineage>
</organism>
<sequence length="189" mass="19919">MADYTLTATPPLAGVDRSFGDLSLKAPADLALVSIALPLGAEDKVLKAIKTAYGAELPDAGKSVLSKDGTVRLVRLGADQAMVIFTHATPDAEPTVQAKLKGTAYTTDQTDVWVGLELSGPTSRDALHRICPLDIHPDAFAVNDSARTVMEHLGTLLIRTGDDTYLLLSASSSAKSFLHAMETSAQNIS</sequence>
<accession>A0A1X6ZP00</accession>
<evidence type="ECO:0000313" key="2">
    <source>
        <dbReference type="Proteomes" id="UP000193061"/>
    </source>
</evidence>
<dbReference type="Gene3D" id="3.30.1360.120">
    <property type="entry name" value="Probable tRNA modification gtpase trme, domain 1"/>
    <property type="match status" value="1"/>
</dbReference>